<evidence type="ECO:0000259" key="3">
    <source>
        <dbReference type="PROSITE" id="PS50977"/>
    </source>
</evidence>
<evidence type="ECO:0000256" key="2">
    <source>
        <dbReference type="PROSITE-ProRule" id="PRU00335"/>
    </source>
</evidence>
<dbReference type="InterPro" id="IPR001647">
    <property type="entry name" value="HTH_TetR"/>
</dbReference>
<gene>
    <name evidence="4" type="ORF">OKC24_16840</name>
</gene>
<dbReference type="EMBL" id="JAPEQW010000031">
    <property type="protein sequence ID" value="MCW8040801.1"/>
    <property type="molecule type" value="Genomic_DNA"/>
</dbReference>
<sequence length="245" mass="28530">MTAIFLYVFGGGAVVSLEISTVLEHKENLNNAFFKKKTQVRAIESDLKMVNQTIKLLSEGGVNAVTLEAVGVNAGYSRGLVSRRYGSKDQLLVRVLNYLENWLNEKSKIATNNKYGLDAINSLILSISDDFYLYREKYRAYFWLRFYGLEQNKILNECLVRSHNMREEKTIKWLKEALALEELSRNVDIEMVHDFIKTSLMGLVHNWMVDPNFNIEIRLKQLVYIHLKNMFSNSHFYHSVNFWGE</sequence>
<reference evidence="4 5" key="1">
    <citation type="submission" date="2022-11" db="EMBL/GenBank/DDBJ databases">
        <title>Acinetobacter entericus sp. nov., isolated from the gut of the plastic-eating larvae of the Coleoptera insect Zophobas atratus.</title>
        <authorList>
            <person name="Dong X."/>
            <person name="Yang Y."/>
        </authorList>
    </citation>
    <scope>NUCLEOTIDE SEQUENCE [LARGE SCALE GENOMIC DNA]</scope>
    <source>
        <strain evidence="4 5">BIT-DXN8</strain>
    </source>
</reference>
<dbReference type="Gene3D" id="1.10.357.10">
    <property type="entry name" value="Tetracycline Repressor, domain 2"/>
    <property type="match status" value="1"/>
</dbReference>
<keyword evidence="5" id="KW-1185">Reference proteome</keyword>
<protein>
    <submittedName>
        <fullName evidence="4">TetR/AcrR family transcriptional regulator</fullName>
    </submittedName>
</protein>
<dbReference type="InterPro" id="IPR009057">
    <property type="entry name" value="Homeodomain-like_sf"/>
</dbReference>
<organism evidence="4 5">
    <name type="scientific">Acinetobacter entericus</name>
    <dbReference type="NCBI Taxonomy" id="2989714"/>
    <lineage>
        <taxon>Bacteria</taxon>
        <taxon>Pseudomonadati</taxon>
        <taxon>Pseudomonadota</taxon>
        <taxon>Gammaproteobacteria</taxon>
        <taxon>Moraxellales</taxon>
        <taxon>Moraxellaceae</taxon>
        <taxon>Acinetobacter</taxon>
    </lineage>
</organism>
<accession>A0ABT3NMK8</accession>
<dbReference type="SUPFAM" id="SSF46689">
    <property type="entry name" value="Homeodomain-like"/>
    <property type="match status" value="1"/>
</dbReference>
<dbReference type="Proteomes" id="UP001209682">
    <property type="component" value="Unassembled WGS sequence"/>
</dbReference>
<dbReference type="PROSITE" id="PS50977">
    <property type="entry name" value="HTH_TETR_2"/>
    <property type="match status" value="1"/>
</dbReference>
<evidence type="ECO:0000313" key="4">
    <source>
        <dbReference type="EMBL" id="MCW8040801.1"/>
    </source>
</evidence>
<evidence type="ECO:0000313" key="5">
    <source>
        <dbReference type="Proteomes" id="UP001209682"/>
    </source>
</evidence>
<dbReference type="Pfam" id="PF00440">
    <property type="entry name" value="TetR_N"/>
    <property type="match status" value="1"/>
</dbReference>
<evidence type="ECO:0000256" key="1">
    <source>
        <dbReference type="ARBA" id="ARBA00023125"/>
    </source>
</evidence>
<proteinExistence type="predicted"/>
<comment type="caution">
    <text evidence="4">The sequence shown here is derived from an EMBL/GenBank/DDBJ whole genome shotgun (WGS) entry which is preliminary data.</text>
</comment>
<keyword evidence="1 2" id="KW-0238">DNA-binding</keyword>
<feature type="domain" description="HTH tetR-type" evidence="3">
    <location>
        <begin position="43"/>
        <end position="103"/>
    </location>
</feature>
<name>A0ABT3NMK8_9GAMM</name>
<feature type="DNA-binding region" description="H-T-H motif" evidence="2">
    <location>
        <begin position="66"/>
        <end position="85"/>
    </location>
</feature>